<dbReference type="SUPFAM" id="SSF143422">
    <property type="entry name" value="Transposase IS200-like"/>
    <property type="match status" value="1"/>
</dbReference>
<dbReference type="SMART" id="SM01321">
    <property type="entry name" value="Y1_Tnp"/>
    <property type="match status" value="1"/>
</dbReference>
<evidence type="ECO:0000259" key="1">
    <source>
        <dbReference type="SMART" id="SM01321"/>
    </source>
</evidence>
<dbReference type="GO" id="GO:0008168">
    <property type="term" value="F:methyltransferase activity"/>
    <property type="evidence" value="ECO:0007669"/>
    <property type="project" value="UniProtKB-KW"/>
</dbReference>
<reference evidence="2 3" key="1">
    <citation type="submission" date="2019-03" db="EMBL/GenBank/DDBJ databases">
        <title>Genomic Encyclopedia of Archaeal and Bacterial Type Strains, Phase II (KMG-II): from individual species to whole genera.</title>
        <authorList>
            <person name="Goeker M."/>
        </authorList>
    </citation>
    <scope>NUCLEOTIDE SEQUENCE [LARGE SCALE GENOMIC DNA]</scope>
    <source>
        <strain evidence="2 3">ATCC 25309</strain>
    </source>
</reference>
<keyword evidence="3" id="KW-1185">Reference proteome</keyword>
<dbReference type="GO" id="GO:0006313">
    <property type="term" value="P:DNA transposition"/>
    <property type="evidence" value="ECO:0007669"/>
    <property type="project" value="InterPro"/>
</dbReference>
<dbReference type="InterPro" id="IPR052715">
    <property type="entry name" value="RAYT_transposase"/>
</dbReference>
<dbReference type="RefSeq" id="WP_133797148.1">
    <property type="nucleotide sequence ID" value="NZ_SOCA01000011.1"/>
</dbReference>
<dbReference type="Proteomes" id="UP000295662">
    <property type="component" value="Unassembled WGS sequence"/>
</dbReference>
<dbReference type="InterPro" id="IPR036515">
    <property type="entry name" value="Transposase_17_sf"/>
</dbReference>
<dbReference type="Gene3D" id="3.30.70.1290">
    <property type="entry name" value="Transposase IS200-like"/>
    <property type="match status" value="1"/>
</dbReference>
<evidence type="ECO:0000313" key="3">
    <source>
        <dbReference type="Proteomes" id="UP000295662"/>
    </source>
</evidence>
<name>A0A4R7RKV3_9BACT</name>
<dbReference type="GO" id="GO:0043565">
    <property type="term" value="F:sequence-specific DNA binding"/>
    <property type="evidence" value="ECO:0007669"/>
    <property type="project" value="TreeGrafter"/>
</dbReference>
<gene>
    <name evidence="2" type="ORF">EI77_04161</name>
</gene>
<feature type="domain" description="Transposase IS200-like" evidence="1">
    <location>
        <begin position="62"/>
        <end position="169"/>
    </location>
</feature>
<dbReference type="GO" id="GO:0032259">
    <property type="term" value="P:methylation"/>
    <property type="evidence" value="ECO:0007669"/>
    <property type="project" value="UniProtKB-KW"/>
</dbReference>
<dbReference type="NCBIfam" id="NF047646">
    <property type="entry name" value="REP_Tyr_transpos"/>
    <property type="match status" value="1"/>
</dbReference>
<sequence>MAISKDHSGWTDRGFLPHYDHAELVQSVTFRLADSLPKEKLLEWEHLLKSLDDRERIRQIELYLDRGSGSCVLRRQECAEIVEKALLHFEGQRYQLIAWCIMPNHVHVLMKTFMGHPLGRVVHSWKTFTAREINRLLGQSGPFWQEDYYDTFMRDEEHQYNEVLYIESNPVKAGLVGKAVDWPWSSAARKWRWMT</sequence>
<keyword evidence="2" id="KW-0808">Transferase</keyword>
<comment type="caution">
    <text evidence="2">The sequence shown here is derived from an EMBL/GenBank/DDBJ whole genome shotgun (WGS) entry which is preliminary data.</text>
</comment>
<protein>
    <submittedName>
        <fullName evidence="2">Type I restriction enzyme R subunit/putative DNA methylase</fullName>
    </submittedName>
</protein>
<dbReference type="GO" id="GO:0004803">
    <property type="term" value="F:transposase activity"/>
    <property type="evidence" value="ECO:0007669"/>
    <property type="project" value="InterPro"/>
</dbReference>
<dbReference type="PANTHER" id="PTHR36966:SF1">
    <property type="entry name" value="REP-ASSOCIATED TYROSINE TRANSPOSASE"/>
    <property type="match status" value="1"/>
</dbReference>
<dbReference type="AlphaFoldDB" id="A0A4R7RKV3"/>
<dbReference type="Pfam" id="PF01797">
    <property type="entry name" value="Y1_Tnp"/>
    <property type="match status" value="1"/>
</dbReference>
<evidence type="ECO:0000313" key="2">
    <source>
        <dbReference type="EMBL" id="TDU64275.1"/>
    </source>
</evidence>
<dbReference type="OrthoDB" id="9815389at2"/>
<dbReference type="InterPro" id="IPR002686">
    <property type="entry name" value="Transposase_17"/>
</dbReference>
<dbReference type="EMBL" id="SOCA01000011">
    <property type="protein sequence ID" value="TDU64275.1"/>
    <property type="molecule type" value="Genomic_DNA"/>
</dbReference>
<keyword evidence="2" id="KW-0489">Methyltransferase</keyword>
<dbReference type="PANTHER" id="PTHR36966">
    <property type="entry name" value="REP-ASSOCIATED TYROSINE TRANSPOSASE"/>
    <property type="match status" value="1"/>
</dbReference>
<proteinExistence type="predicted"/>
<organism evidence="2 3">
    <name type="scientific">Prosthecobacter fusiformis</name>
    <dbReference type="NCBI Taxonomy" id="48464"/>
    <lineage>
        <taxon>Bacteria</taxon>
        <taxon>Pseudomonadati</taxon>
        <taxon>Verrucomicrobiota</taxon>
        <taxon>Verrucomicrobiia</taxon>
        <taxon>Verrucomicrobiales</taxon>
        <taxon>Verrucomicrobiaceae</taxon>
        <taxon>Prosthecobacter</taxon>
    </lineage>
</organism>
<accession>A0A4R7RKV3</accession>